<feature type="compositionally biased region" description="Basic and acidic residues" evidence="1">
    <location>
        <begin position="685"/>
        <end position="695"/>
    </location>
</feature>
<dbReference type="OrthoDB" id="8952129at2759"/>
<keyword evidence="2" id="KW-1185">Reference proteome</keyword>
<evidence type="ECO:0000313" key="3">
    <source>
        <dbReference type="RefSeq" id="XP_040928669.1"/>
    </source>
</evidence>
<feature type="compositionally biased region" description="Acidic residues" evidence="1">
    <location>
        <begin position="581"/>
        <end position="592"/>
    </location>
</feature>
<dbReference type="AlphaFoldDB" id="A0A8M1HJK7"/>
<reference evidence="3" key="1">
    <citation type="submission" date="2025-08" db="UniProtKB">
        <authorList>
            <consortium name="RefSeq"/>
        </authorList>
    </citation>
    <scope>IDENTIFICATION</scope>
</reference>
<feature type="compositionally biased region" description="Basic and acidic residues" evidence="1">
    <location>
        <begin position="376"/>
        <end position="390"/>
    </location>
</feature>
<feature type="region of interest" description="Disordered" evidence="1">
    <location>
        <begin position="438"/>
        <end position="695"/>
    </location>
</feature>
<gene>
    <name evidence="3" type="primary">LOC114864975</name>
</gene>
<evidence type="ECO:0000256" key="1">
    <source>
        <dbReference type="SAM" id="MobiDB-lite"/>
    </source>
</evidence>
<feature type="compositionally biased region" description="Low complexity" evidence="1">
    <location>
        <begin position="312"/>
        <end position="332"/>
    </location>
</feature>
<feature type="compositionally biased region" description="Basic and acidic residues" evidence="1">
    <location>
        <begin position="494"/>
        <end position="507"/>
    </location>
</feature>
<feature type="region of interest" description="Disordered" evidence="1">
    <location>
        <begin position="347"/>
        <end position="426"/>
    </location>
</feature>
<dbReference type="GeneID" id="114864975"/>
<feature type="region of interest" description="Disordered" evidence="1">
    <location>
        <begin position="124"/>
        <end position="143"/>
    </location>
</feature>
<feature type="compositionally biased region" description="Acidic residues" evidence="1">
    <location>
        <begin position="479"/>
        <end position="493"/>
    </location>
</feature>
<feature type="compositionally biased region" description="Acidic residues" evidence="1">
    <location>
        <begin position="545"/>
        <end position="573"/>
    </location>
</feature>
<proteinExistence type="predicted"/>
<protein>
    <submittedName>
        <fullName evidence="3">Uncharacterized protein DDB_G0283697-like isoform X1</fullName>
    </submittedName>
</protein>
<dbReference type="Proteomes" id="UP000515150">
    <property type="component" value="Chromosome 10"/>
</dbReference>
<name>A0A8M1HJK7_BETSP</name>
<organism evidence="2 3">
    <name type="scientific">Betta splendens</name>
    <name type="common">Siamese fighting fish</name>
    <dbReference type="NCBI Taxonomy" id="158456"/>
    <lineage>
        <taxon>Eukaryota</taxon>
        <taxon>Metazoa</taxon>
        <taxon>Chordata</taxon>
        <taxon>Craniata</taxon>
        <taxon>Vertebrata</taxon>
        <taxon>Euteleostomi</taxon>
        <taxon>Actinopterygii</taxon>
        <taxon>Neopterygii</taxon>
        <taxon>Teleostei</taxon>
        <taxon>Neoteleostei</taxon>
        <taxon>Acanthomorphata</taxon>
        <taxon>Anabantaria</taxon>
        <taxon>Anabantiformes</taxon>
        <taxon>Anabantoidei</taxon>
        <taxon>Osphronemidae</taxon>
        <taxon>Betta</taxon>
    </lineage>
</organism>
<accession>A0A8M1HJK7</accession>
<dbReference type="RefSeq" id="XP_040928669.1">
    <property type="nucleotide sequence ID" value="XM_041072735.2"/>
</dbReference>
<feature type="region of interest" description="Disordered" evidence="1">
    <location>
        <begin position="241"/>
        <end position="332"/>
    </location>
</feature>
<feature type="compositionally biased region" description="Polar residues" evidence="1">
    <location>
        <begin position="247"/>
        <end position="257"/>
    </location>
</feature>
<feature type="compositionally biased region" description="Acidic residues" evidence="1">
    <location>
        <begin position="624"/>
        <end position="638"/>
    </location>
</feature>
<feature type="compositionally biased region" description="Basic and acidic residues" evidence="1">
    <location>
        <begin position="464"/>
        <end position="478"/>
    </location>
</feature>
<sequence length="695" mass="79166">MAAPKEKLPSLADLTHMERKTFMKQRDPCLTNSKVRLQQRWQELKERELRAQQHNKELLQQFEKAQDTLKEMLDCTAAMKTIRMEYEWYLKESSPCWQQQLKEKTQAAQRMRMEDNMRSCLKNTKKPEVTEASADQHSQGYIKRKKDGHIHSDYNQFPGIPMRASHQPQSSSRVPPFFLSHPHPFVLHHLSSTPSHHPWPRHNTPGQSSLHADCPWSWMAAADGLPEALWGQLYSKEPPTELMASPTVAQGSEISGASSPRGERCGGRRSSRLSHELDIKPVRLSSGHAESSESDSTQVIRERRKKETRGRSQCTSSEKQSHSSEGSSRSSSTVIIASDAVVQSFQRDVSSGKCKKRRQRSGVQVEQVSEPLSAEKVLKEKNRNKGDESASQRSSEVSGRETEESTGKNAENASADDKLEQCRREDSGSICIQLKCKARDEKQKQIISSEQSSSEEKDEADEHQEDRGENKTEDKEDSLVGDDQDGDVEDEPDEKEKCLKEKEQKEKDEEEADEKEEDELEEQKCKDKDELKKDDSDDRSSASSQDEEDESEQDKTGEDEEGSEDEEQGESEEEQRSDKEGEPEEEESDSEESVISPQDKRRHNIPEEATEDGEKAANKAGFSDGDDSNDFSEQDDIENLLMPQEQRQKREDKDLKPAEKLKAVSDLKMVQAEENRSTKITPQRSDSDEFDHFYD</sequence>
<evidence type="ECO:0000313" key="2">
    <source>
        <dbReference type="Proteomes" id="UP000515150"/>
    </source>
</evidence>
<feature type="compositionally biased region" description="Basic and acidic residues" evidence="1">
    <location>
        <begin position="646"/>
        <end position="677"/>
    </location>
</feature>
<feature type="compositionally biased region" description="Basic and acidic residues" evidence="1">
    <location>
        <begin position="522"/>
        <end position="540"/>
    </location>
</feature>
<feature type="compositionally biased region" description="Acidic residues" evidence="1">
    <location>
        <begin position="508"/>
        <end position="521"/>
    </location>
</feature>
<feature type="compositionally biased region" description="Basic and acidic residues" evidence="1">
    <location>
        <begin position="415"/>
        <end position="426"/>
    </location>
</feature>
<dbReference type="KEGG" id="bspl:114864975"/>